<dbReference type="AlphaFoldDB" id="A0A5S5BQP6"/>
<reference evidence="2 3" key="1">
    <citation type="submission" date="2019-07" db="EMBL/GenBank/DDBJ databases">
        <title>Genomic Encyclopedia of Type Strains, Phase III (KMG-III): the genomes of soil and plant-associated and newly described type strains.</title>
        <authorList>
            <person name="Whitman W."/>
        </authorList>
    </citation>
    <scope>NUCLEOTIDE SEQUENCE [LARGE SCALE GENOMIC DNA]</scope>
    <source>
        <strain evidence="2 3">BL24</strain>
    </source>
</reference>
<dbReference type="RefSeq" id="WP_148933096.1">
    <property type="nucleotide sequence ID" value="NZ_VNHS01000015.1"/>
</dbReference>
<accession>A0A5S5BQP6</accession>
<evidence type="ECO:0000313" key="2">
    <source>
        <dbReference type="EMBL" id="TYP69429.1"/>
    </source>
</evidence>
<dbReference type="OrthoDB" id="1683505at2"/>
<sequence length="126" mass="13592">MIRDERGQSMVEFALLLPLLLLLLCGIADLGRLLFAYSSLQMTVQETARLGGLGRSDGEMTAYAKAHLRVGDPADMTVAITPNEAARASGDNVTVTLRYSLPLLTPVMTRIIPAPILSAHSTIRVE</sequence>
<comment type="caution">
    <text evidence="2">The sequence shown here is derived from an EMBL/GenBank/DDBJ whole genome shotgun (WGS) entry which is preliminary data.</text>
</comment>
<evidence type="ECO:0000259" key="1">
    <source>
        <dbReference type="Pfam" id="PF07811"/>
    </source>
</evidence>
<dbReference type="Pfam" id="PF07811">
    <property type="entry name" value="TadE"/>
    <property type="match status" value="1"/>
</dbReference>
<evidence type="ECO:0000313" key="3">
    <source>
        <dbReference type="Proteomes" id="UP000323257"/>
    </source>
</evidence>
<dbReference type="InterPro" id="IPR012495">
    <property type="entry name" value="TadE-like_dom"/>
</dbReference>
<feature type="domain" description="TadE-like" evidence="1">
    <location>
        <begin position="7"/>
        <end position="49"/>
    </location>
</feature>
<dbReference type="EMBL" id="VNHS01000015">
    <property type="protein sequence ID" value="TYP69429.1"/>
    <property type="molecule type" value="Genomic_DNA"/>
</dbReference>
<keyword evidence="3" id="KW-1185">Reference proteome</keyword>
<protein>
    <submittedName>
        <fullName evidence="2">TadE-like protein</fullName>
    </submittedName>
</protein>
<organism evidence="2 3">
    <name type="scientific">Paenibacillus methanolicus</name>
    <dbReference type="NCBI Taxonomy" id="582686"/>
    <lineage>
        <taxon>Bacteria</taxon>
        <taxon>Bacillati</taxon>
        <taxon>Bacillota</taxon>
        <taxon>Bacilli</taxon>
        <taxon>Bacillales</taxon>
        <taxon>Paenibacillaceae</taxon>
        <taxon>Paenibacillus</taxon>
    </lineage>
</organism>
<proteinExistence type="predicted"/>
<name>A0A5S5BQP6_9BACL</name>
<dbReference type="Proteomes" id="UP000323257">
    <property type="component" value="Unassembled WGS sequence"/>
</dbReference>
<gene>
    <name evidence="2" type="ORF">BCM02_11591</name>
</gene>